<dbReference type="InterPro" id="IPR010982">
    <property type="entry name" value="Lambda_DNA-bd_dom_sf"/>
</dbReference>
<gene>
    <name evidence="1" type="ORF">P4447_07410</name>
</gene>
<evidence type="ECO:0000313" key="1">
    <source>
        <dbReference type="EMBL" id="MED3562279.1"/>
    </source>
</evidence>
<comment type="caution">
    <text evidence="1">The sequence shown here is derived from an EMBL/GenBank/DDBJ whole genome shotgun (WGS) entry which is preliminary data.</text>
</comment>
<proteinExistence type="predicted"/>
<evidence type="ECO:0000313" key="2">
    <source>
        <dbReference type="Proteomes" id="UP001330749"/>
    </source>
</evidence>
<keyword evidence="2" id="KW-1185">Reference proteome</keyword>
<dbReference type="CDD" id="cd00093">
    <property type="entry name" value="HTH_XRE"/>
    <property type="match status" value="1"/>
</dbReference>
<sequence length="63" mass="7374">MLSGKELKVKRILLDVEAREIANHIGISKSYISLMEKGARRIPDDKYDVWIQYLNRKEHSMGE</sequence>
<name>A0ABU6N8D2_9BACI</name>
<dbReference type="SUPFAM" id="SSF47413">
    <property type="entry name" value="lambda repressor-like DNA-binding domains"/>
    <property type="match status" value="1"/>
</dbReference>
<accession>A0ABU6N8D2</accession>
<dbReference type="EMBL" id="JARMQG010000084">
    <property type="protein sequence ID" value="MED3562279.1"/>
    <property type="molecule type" value="Genomic_DNA"/>
</dbReference>
<protein>
    <submittedName>
        <fullName evidence="1">Helix-turn-helix transcriptional regulator</fullName>
    </submittedName>
</protein>
<reference evidence="1 2" key="1">
    <citation type="submission" date="2023-03" db="EMBL/GenBank/DDBJ databases">
        <title>Bacillus Genome Sequencing.</title>
        <authorList>
            <person name="Dunlap C."/>
        </authorList>
    </citation>
    <scope>NUCLEOTIDE SEQUENCE [LARGE SCALE GENOMIC DNA]</scope>
    <source>
        <strain evidence="1 2">B-14544</strain>
    </source>
</reference>
<organism evidence="1 2">
    <name type="scientific">Bacillus xiapuensis</name>
    <dbReference type="NCBI Taxonomy" id="2014075"/>
    <lineage>
        <taxon>Bacteria</taxon>
        <taxon>Bacillati</taxon>
        <taxon>Bacillota</taxon>
        <taxon>Bacilli</taxon>
        <taxon>Bacillales</taxon>
        <taxon>Bacillaceae</taxon>
        <taxon>Bacillus</taxon>
    </lineage>
</organism>
<dbReference type="RefSeq" id="WP_327967182.1">
    <property type="nucleotide sequence ID" value="NZ_JARMQG010000084.1"/>
</dbReference>
<dbReference type="InterPro" id="IPR001387">
    <property type="entry name" value="Cro/C1-type_HTH"/>
</dbReference>
<dbReference type="Proteomes" id="UP001330749">
    <property type="component" value="Unassembled WGS sequence"/>
</dbReference>
<dbReference type="Gene3D" id="1.10.260.40">
    <property type="entry name" value="lambda repressor-like DNA-binding domains"/>
    <property type="match status" value="1"/>
</dbReference>